<dbReference type="InterPro" id="IPR018097">
    <property type="entry name" value="EGF_Ca-bd_CS"/>
</dbReference>
<evidence type="ECO:0000256" key="5">
    <source>
        <dbReference type="SAM" id="Phobius"/>
    </source>
</evidence>
<evidence type="ECO:0000256" key="3">
    <source>
        <dbReference type="PROSITE-ProRule" id="PRU00076"/>
    </source>
</evidence>
<evidence type="ECO:0000256" key="2">
    <source>
        <dbReference type="ARBA" id="ARBA00023157"/>
    </source>
</evidence>
<keyword evidence="9" id="KW-1185">Reference proteome</keyword>
<dbReference type="PROSITE" id="PS01186">
    <property type="entry name" value="EGF_2"/>
    <property type="match status" value="3"/>
</dbReference>
<proteinExistence type="predicted"/>
<feature type="disulfide bond" evidence="3">
    <location>
        <begin position="1063"/>
        <end position="1072"/>
    </location>
</feature>
<comment type="caution">
    <text evidence="8">The sequence shown here is derived from an EMBL/GenBank/DDBJ whole genome shotgun (WGS) entry which is preliminary data.</text>
</comment>
<dbReference type="PROSITE" id="PS50026">
    <property type="entry name" value="EGF_3"/>
    <property type="match status" value="3"/>
</dbReference>
<feature type="compositionally biased region" description="Basic and acidic residues" evidence="4">
    <location>
        <begin position="1147"/>
        <end position="1158"/>
    </location>
</feature>
<evidence type="ECO:0000259" key="7">
    <source>
        <dbReference type="PROSITE" id="PS50026"/>
    </source>
</evidence>
<feature type="compositionally biased region" description="Polar residues" evidence="4">
    <location>
        <begin position="177"/>
        <end position="197"/>
    </location>
</feature>
<feature type="domain" description="EGF-like" evidence="7">
    <location>
        <begin position="1042"/>
        <end position="1073"/>
    </location>
</feature>
<reference evidence="8 9" key="1">
    <citation type="submission" date="2024-04" db="EMBL/GenBank/DDBJ databases">
        <authorList>
            <person name="Rising A."/>
            <person name="Reimegard J."/>
            <person name="Sonavane S."/>
            <person name="Akerstrom W."/>
            <person name="Nylinder S."/>
            <person name="Hedman E."/>
            <person name="Kallberg Y."/>
        </authorList>
    </citation>
    <scope>NUCLEOTIDE SEQUENCE [LARGE SCALE GENOMIC DNA]</scope>
</reference>
<organism evidence="8 9">
    <name type="scientific">Larinioides sclopetarius</name>
    <dbReference type="NCBI Taxonomy" id="280406"/>
    <lineage>
        <taxon>Eukaryota</taxon>
        <taxon>Metazoa</taxon>
        <taxon>Ecdysozoa</taxon>
        <taxon>Arthropoda</taxon>
        <taxon>Chelicerata</taxon>
        <taxon>Arachnida</taxon>
        <taxon>Araneae</taxon>
        <taxon>Araneomorphae</taxon>
        <taxon>Entelegynae</taxon>
        <taxon>Araneoidea</taxon>
        <taxon>Araneidae</taxon>
        <taxon>Larinioides</taxon>
    </lineage>
</organism>
<keyword evidence="1 3" id="KW-0245">EGF-like domain</keyword>
<feature type="compositionally biased region" description="Polar residues" evidence="4">
    <location>
        <begin position="303"/>
        <end position="324"/>
    </location>
</feature>
<feature type="domain" description="EGF-like" evidence="7">
    <location>
        <begin position="433"/>
        <end position="471"/>
    </location>
</feature>
<feature type="compositionally biased region" description="Basic and acidic residues" evidence="4">
    <location>
        <begin position="120"/>
        <end position="134"/>
    </location>
</feature>
<evidence type="ECO:0000256" key="6">
    <source>
        <dbReference type="SAM" id="SignalP"/>
    </source>
</evidence>
<feature type="compositionally biased region" description="Basic and acidic residues" evidence="4">
    <location>
        <begin position="1185"/>
        <end position="1196"/>
    </location>
</feature>
<feature type="compositionally biased region" description="Polar residues" evidence="4">
    <location>
        <begin position="99"/>
        <end position="118"/>
    </location>
</feature>
<dbReference type="PROSITE" id="PS01187">
    <property type="entry name" value="EGF_CA"/>
    <property type="match status" value="1"/>
</dbReference>
<comment type="caution">
    <text evidence="3">Lacks conserved residue(s) required for the propagation of feature annotation.</text>
</comment>
<dbReference type="Pfam" id="PF07645">
    <property type="entry name" value="EGF_CA"/>
    <property type="match status" value="1"/>
</dbReference>
<dbReference type="InterPro" id="IPR049883">
    <property type="entry name" value="NOTCH1_EGF-like"/>
</dbReference>
<sequence length="1222" mass="134786">MLFAVKMTIVIIFLLSFLYVPGATGEKNDISAATETPSESSRINDDEDTSESTTHVSKESTSVPEQTVKPDTSAATEIPSQSSSITDEGETVKVITHVPQESTSMTERLTTPDTSTASEKPPEPSQVKDDKETSELTTYIPKESTSVTEPANMPDTSTSTDTTSESFSVTAEEETSEVITDVSQDSTLMSERTTKPATSIAMKTPSESSPVNDDEITSKFTAYIPKESTSVTEPSNMPATSIAMKTPSESSPVNDDEITSKFTAYIPKESTSVTEPANMPDTSTATDTTSKSFSVTAEEETSEVITHVSQDSTLMSERTTMPGYTSTATETPSESSPVNDDEGTSEFTAYIPKESTPMTEPTNIPNTSTDMETSFETSSVNKYDETSEITTYSSLESTTVTEPTDIPETTVTTGQSKKTTLEPSGVTDADNESRNACDDLNLCQNGGTCERTEEMGNKCHCMMGFSGKNCETIQWCQENKGVCGIIPCQYSENTGSGFCFCEDGLYFDAKTKMCKALDKCLFQRIKGNCSGDHETCDRMGNCICEENYAYNDDRTACEPDFCWKKSNKSRCGMNMECIEEDVTFSCSCKEGYRQIDEKCVKVDRCAPGIINCQQACTDGKCSCFTGFNKNEDGERCDRITSDSECNLECGKGSCVKEGTNEKCICPQISHVFKEKTCIDKCQAIMLTDGECPEEVGCVSDEDFGYKCNCTGKYDFAEDGVHCKAKRMCSEGYGNEECSLRGGLCEDNFALIKGFKCKCKFGYKENPETLVCEHMCETADCDKTQALCIINVDNKAECICPPLLVKDTDGRCSQLAKYSYLGNFLVPRNKYQVVAARYHGRTKRDTLEEISYAKLMKDFEDSMNNIFDGYEGTTVLNCTDAGDDWKCFLEMKLNKDPKEKIKIVSTPSTCLPLSDEYHCLIPPDFITRKRTANDTDVFQKTNPCDKSVIGKLCGDETECTISEPSGFKCECKQGYFRRTSFVPAENVLVDVCEDIDECLNPTICPNTTKCHNLPGEYTCKCIDGYHLEDLKSVKTDGCRPVCNPNPCVHGTCLETGTDGFACRCEGLYIGRFCNQTNDAITGIKKKGNKTAAIVGGILGAFLVVAIIICIILFRRFKKQKSNNDTKEYMRLRKRGLVSEMRKLGQRQPRNDDIELKENEQGPAYENQKYDDRYPVNSIDSMSNSRPHLEQSTDKGIDGDDISEGSGSGDYRKGYTNGDKMFPK</sequence>
<feature type="region of interest" description="Disordered" evidence="4">
    <location>
        <begin position="1138"/>
        <end position="1222"/>
    </location>
</feature>
<dbReference type="EMBL" id="CAXIEN010000586">
    <property type="protein sequence ID" value="CAL1300874.1"/>
    <property type="molecule type" value="Genomic_DNA"/>
</dbReference>
<feature type="region of interest" description="Disordered" evidence="4">
    <location>
        <begin position="227"/>
        <end position="344"/>
    </location>
</feature>
<feature type="disulfide bond" evidence="3">
    <location>
        <begin position="461"/>
        <end position="470"/>
    </location>
</feature>
<evidence type="ECO:0000313" key="8">
    <source>
        <dbReference type="EMBL" id="CAL1300874.1"/>
    </source>
</evidence>
<protein>
    <recommendedName>
        <fullName evidence="7">EGF-like domain-containing protein</fullName>
    </recommendedName>
</protein>
<dbReference type="Gene3D" id="2.90.20.10">
    <property type="entry name" value="Plasmodium vivax P25 domain"/>
    <property type="match status" value="1"/>
</dbReference>
<dbReference type="SMART" id="SM00179">
    <property type="entry name" value="EGF_CA"/>
    <property type="match status" value="4"/>
</dbReference>
<dbReference type="PROSITE" id="PS00010">
    <property type="entry name" value="ASX_HYDROXYL"/>
    <property type="match status" value="1"/>
</dbReference>
<dbReference type="Proteomes" id="UP001497382">
    <property type="component" value="Unassembled WGS sequence"/>
</dbReference>
<accession>A0AAV2BZQ6</accession>
<feature type="domain" description="EGF-like" evidence="7">
    <location>
        <begin position="993"/>
        <end position="1027"/>
    </location>
</feature>
<dbReference type="PROSITE" id="PS00022">
    <property type="entry name" value="EGF_1"/>
    <property type="match status" value="2"/>
</dbReference>
<dbReference type="SUPFAM" id="SSF57196">
    <property type="entry name" value="EGF/Laminin"/>
    <property type="match status" value="2"/>
</dbReference>
<dbReference type="Gene3D" id="2.10.25.10">
    <property type="entry name" value="Laminin"/>
    <property type="match status" value="4"/>
</dbReference>
<feature type="compositionally biased region" description="Polar residues" evidence="4">
    <location>
        <begin position="31"/>
        <end position="41"/>
    </location>
</feature>
<keyword evidence="2 3" id="KW-1015">Disulfide bond</keyword>
<feature type="compositionally biased region" description="Low complexity" evidence="4">
    <location>
        <begin position="282"/>
        <end position="294"/>
    </location>
</feature>
<keyword evidence="5" id="KW-1133">Transmembrane helix</keyword>
<dbReference type="InterPro" id="IPR001881">
    <property type="entry name" value="EGF-like_Ca-bd_dom"/>
</dbReference>
<feature type="compositionally biased region" description="Polar residues" evidence="4">
    <location>
        <begin position="51"/>
        <end position="86"/>
    </location>
</feature>
<dbReference type="PANTHER" id="PTHR24033:SF151">
    <property type="entry name" value="NOTCH 2"/>
    <property type="match status" value="1"/>
</dbReference>
<gene>
    <name evidence="8" type="ORF">LARSCL_LOCUS22169</name>
</gene>
<keyword evidence="5" id="KW-0812">Transmembrane</keyword>
<dbReference type="InterPro" id="IPR000742">
    <property type="entry name" value="EGF"/>
</dbReference>
<evidence type="ECO:0000256" key="4">
    <source>
        <dbReference type="SAM" id="MobiDB-lite"/>
    </source>
</evidence>
<evidence type="ECO:0000313" key="9">
    <source>
        <dbReference type="Proteomes" id="UP001497382"/>
    </source>
</evidence>
<dbReference type="CDD" id="cd00054">
    <property type="entry name" value="EGF_CA"/>
    <property type="match status" value="2"/>
</dbReference>
<feature type="chain" id="PRO_5043595351" description="EGF-like domain-containing protein" evidence="6">
    <location>
        <begin position="26"/>
        <end position="1222"/>
    </location>
</feature>
<keyword evidence="6" id="KW-0732">Signal</keyword>
<feature type="region of interest" description="Disordered" evidence="4">
    <location>
        <begin position="29"/>
        <end position="214"/>
    </location>
</feature>
<feature type="transmembrane region" description="Helical" evidence="5">
    <location>
        <begin position="1090"/>
        <end position="1112"/>
    </location>
</feature>
<dbReference type="AlphaFoldDB" id="A0AAV2BZQ6"/>
<dbReference type="InterPro" id="IPR051830">
    <property type="entry name" value="NOTCH_homolog"/>
</dbReference>
<dbReference type="PANTHER" id="PTHR24033">
    <property type="entry name" value="EGF-LIKE DOMAIN-CONTAINING PROTEIN"/>
    <property type="match status" value="1"/>
</dbReference>
<dbReference type="GO" id="GO:0005509">
    <property type="term" value="F:calcium ion binding"/>
    <property type="evidence" value="ECO:0007669"/>
    <property type="project" value="InterPro"/>
</dbReference>
<dbReference type="SMART" id="SM00181">
    <property type="entry name" value="EGF"/>
    <property type="match status" value="12"/>
</dbReference>
<evidence type="ECO:0000256" key="1">
    <source>
        <dbReference type="ARBA" id="ARBA00022536"/>
    </source>
</evidence>
<feature type="signal peptide" evidence="6">
    <location>
        <begin position="1"/>
        <end position="25"/>
    </location>
</feature>
<feature type="region of interest" description="Disordered" evidence="4">
    <location>
        <begin position="394"/>
        <end position="432"/>
    </location>
</feature>
<keyword evidence="5" id="KW-0472">Membrane</keyword>
<feature type="compositionally biased region" description="Polar residues" evidence="4">
    <location>
        <begin position="227"/>
        <end position="239"/>
    </location>
</feature>
<feature type="compositionally biased region" description="Low complexity" evidence="4">
    <location>
        <begin position="156"/>
        <end position="170"/>
    </location>
</feature>
<feature type="compositionally biased region" description="Low complexity" evidence="4">
    <location>
        <begin position="325"/>
        <end position="337"/>
    </location>
</feature>
<dbReference type="InterPro" id="IPR000152">
    <property type="entry name" value="EGF-type_Asp/Asn_hydroxyl_site"/>
</dbReference>
<feature type="compositionally biased region" description="Low complexity" evidence="4">
    <location>
        <begin position="409"/>
        <end position="418"/>
    </location>
</feature>
<name>A0AAV2BZQ6_9ARAC</name>